<keyword evidence="8" id="KW-1185">Reference proteome</keyword>
<keyword evidence="3 6" id="KW-1133">Transmembrane helix</keyword>
<feature type="transmembrane region" description="Helical" evidence="6">
    <location>
        <begin position="279"/>
        <end position="299"/>
    </location>
</feature>
<reference evidence="7 8" key="1">
    <citation type="journal article" date="2018" name="Nat. Ecol. Evol.">
        <title>Pezizomycetes genomes reveal the molecular basis of ectomycorrhizal truffle lifestyle.</title>
        <authorList>
            <person name="Murat C."/>
            <person name="Payen T."/>
            <person name="Noel B."/>
            <person name="Kuo A."/>
            <person name="Morin E."/>
            <person name="Chen J."/>
            <person name="Kohler A."/>
            <person name="Krizsan K."/>
            <person name="Balestrini R."/>
            <person name="Da Silva C."/>
            <person name="Montanini B."/>
            <person name="Hainaut M."/>
            <person name="Levati E."/>
            <person name="Barry K.W."/>
            <person name="Belfiori B."/>
            <person name="Cichocki N."/>
            <person name="Clum A."/>
            <person name="Dockter R.B."/>
            <person name="Fauchery L."/>
            <person name="Guy J."/>
            <person name="Iotti M."/>
            <person name="Le Tacon F."/>
            <person name="Lindquist E.A."/>
            <person name="Lipzen A."/>
            <person name="Malagnac F."/>
            <person name="Mello A."/>
            <person name="Molinier V."/>
            <person name="Miyauchi S."/>
            <person name="Poulain J."/>
            <person name="Riccioni C."/>
            <person name="Rubini A."/>
            <person name="Sitrit Y."/>
            <person name="Splivallo R."/>
            <person name="Traeger S."/>
            <person name="Wang M."/>
            <person name="Zifcakova L."/>
            <person name="Wipf D."/>
            <person name="Zambonelli A."/>
            <person name="Paolocci F."/>
            <person name="Nowrousian M."/>
            <person name="Ottonello S."/>
            <person name="Baldrian P."/>
            <person name="Spatafora J.W."/>
            <person name="Henrissat B."/>
            <person name="Nagy L.G."/>
            <person name="Aury J.M."/>
            <person name="Wincker P."/>
            <person name="Grigoriev I.V."/>
            <person name="Bonfante P."/>
            <person name="Martin F.M."/>
        </authorList>
    </citation>
    <scope>NUCLEOTIDE SEQUENCE [LARGE SCALE GENOMIC DNA]</scope>
    <source>
        <strain evidence="7 8">RN42</strain>
    </source>
</reference>
<evidence type="ECO:0000256" key="1">
    <source>
        <dbReference type="ARBA" id="ARBA00004141"/>
    </source>
</evidence>
<evidence type="ECO:0000256" key="4">
    <source>
        <dbReference type="ARBA" id="ARBA00023136"/>
    </source>
</evidence>
<comment type="subcellular location">
    <subcellularLocation>
        <location evidence="1">Membrane</location>
        <topology evidence="1">Multi-pass membrane protein</topology>
    </subcellularLocation>
</comment>
<keyword evidence="2 6" id="KW-0812">Transmembrane</keyword>
<feature type="transmembrane region" description="Helical" evidence="6">
    <location>
        <begin position="336"/>
        <end position="353"/>
    </location>
</feature>
<dbReference type="InterPro" id="IPR035952">
    <property type="entry name" value="Rhomboid-like_sf"/>
</dbReference>
<gene>
    <name evidence="7" type="ORF">BJ508DRAFT_410324</name>
</gene>
<feature type="region of interest" description="Disordered" evidence="5">
    <location>
        <begin position="79"/>
        <end position="101"/>
    </location>
</feature>
<dbReference type="Gene3D" id="1.20.1540.10">
    <property type="entry name" value="Rhomboid-like"/>
    <property type="match status" value="1"/>
</dbReference>
<evidence type="ECO:0000313" key="7">
    <source>
        <dbReference type="EMBL" id="RPA87560.1"/>
    </source>
</evidence>
<dbReference type="Proteomes" id="UP000275078">
    <property type="component" value="Unassembled WGS sequence"/>
</dbReference>
<name>A0A3N4ITP4_ASCIM</name>
<evidence type="ECO:0000256" key="3">
    <source>
        <dbReference type="ARBA" id="ARBA00022989"/>
    </source>
</evidence>
<dbReference type="GO" id="GO:0016020">
    <property type="term" value="C:membrane"/>
    <property type="evidence" value="ECO:0007669"/>
    <property type="project" value="UniProtKB-SubCell"/>
</dbReference>
<dbReference type="EMBL" id="ML119646">
    <property type="protein sequence ID" value="RPA87560.1"/>
    <property type="molecule type" value="Genomic_DNA"/>
</dbReference>
<protein>
    <submittedName>
        <fullName evidence="7">Uncharacterized protein</fullName>
    </submittedName>
</protein>
<accession>A0A3N4ITP4</accession>
<organism evidence="7 8">
    <name type="scientific">Ascobolus immersus RN42</name>
    <dbReference type="NCBI Taxonomy" id="1160509"/>
    <lineage>
        <taxon>Eukaryota</taxon>
        <taxon>Fungi</taxon>
        <taxon>Dikarya</taxon>
        <taxon>Ascomycota</taxon>
        <taxon>Pezizomycotina</taxon>
        <taxon>Pezizomycetes</taxon>
        <taxon>Pezizales</taxon>
        <taxon>Ascobolaceae</taxon>
        <taxon>Ascobolus</taxon>
    </lineage>
</organism>
<dbReference type="SUPFAM" id="SSF144091">
    <property type="entry name" value="Rhomboid-like"/>
    <property type="match status" value="1"/>
</dbReference>
<keyword evidence="4 6" id="KW-0472">Membrane</keyword>
<feature type="transmembrane region" description="Helical" evidence="6">
    <location>
        <begin position="187"/>
        <end position="206"/>
    </location>
</feature>
<evidence type="ECO:0000256" key="5">
    <source>
        <dbReference type="SAM" id="MobiDB-lite"/>
    </source>
</evidence>
<sequence length="362" mass="40674">MRLRYGQSLNSPRNLNLNATCCNTTRSTTRLGSLPIANHTLFRASIIPSPGGTSSLQFSTQSAKALPNSARRIEFGRIPNAVPRTPHHKQHDEQYRQSEEDDISTRKLNTAFILILSVCHVAYYADYASWMLDARKLAGEMKQNSETAPHREITSTMPTFEKTFIKWVTYRIEDANIQPIAMFNSNFANLSLLQYVSAVAAVSLLTPPLCRLYGPLKVFAMFAVGGTAGSMVHWFKNKFDVVYDKFHILDSMLEKDELSPTAYKWAVVLLPPSPDLWEGVYSGSSTAIISLATIACFVVPQLRIALPFFPAQSLALRPLLGAGFLHDTYRWEGKRLGGYVSGFLIWVILLRKGRFQRPRAFF</sequence>
<feature type="transmembrane region" description="Helical" evidence="6">
    <location>
        <begin position="108"/>
        <end position="125"/>
    </location>
</feature>
<evidence type="ECO:0000256" key="6">
    <source>
        <dbReference type="SAM" id="Phobius"/>
    </source>
</evidence>
<feature type="transmembrane region" description="Helical" evidence="6">
    <location>
        <begin position="306"/>
        <end position="324"/>
    </location>
</feature>
<evidence type="ECO:0000313" key="8">
    <source>
        <dbReference type="Proteomes" id="UP000275078"/>
    </source>
</evidence>
<feature type="transmembrane region" description="Helical" evidence="6">
    <location>
        <begin position="218"/>
        <end position="235"/>
    </location>
</feature>
<proteinExistence type="predicted"/>
<evidence type="ECO:0000256" key="2">
    <source>
        <dbReference type="ARBA" id="ARBA00022692"/>
    </source>
</evidence>
<dbReference type="AlphaFoldDB" id="A0A3N4ITP4"/>